<comment type="similarity">
    <text evidence="1 3">Belongs to the pirin family.</text>
</comment>
<gene>
    <name evidence="4" type="ORF">AB433_18745</name>
</gene>
<evidence type="ECO:0000256" key="1">
    <source>
        <dbReference type="ARBA" id="ARBA00008416"/>
    </source>
</evidence>
<evidence type="ECO:0000256" key="2">
    <source>
        <dbReference type="PIRSR" id="PIRSR006232-1"/>
    </source>
</evidence>
<protein>
    <submittedName>
        <fullName evidence="4">Pirin</fullName>
    </submittedName>
</protein>
<dbReference type="Pfam" id="PF05726">
    <property type="entry name" value="Pirin_C"/>
    <property type="match status" value="1"/>
</dbReference>
<dbReference type="EMBL" id="CP011772">
    <property type="protein sequence ID" value="AKM12178.1"/>
    <property type="molecule type" value="Genomic_DNA"/>
</dbReference>
<keyword evidence="5" id="KW-1185">Reference proteome</keyword>
<evidence type="ECO:0000256" key="3">
    <source>
        <dbReference type="RuleBase" id="RU003457"/>
    </source>
</evidence>
<proteinExistence type="inferred from homology"/>
<dbReference type="OrthoDB" id="9780903at2"/>
<name>A0A0G3XNQ1_9SPHN</name>
<feature type="binding site" evidence="2">
    <location>
        <position position="103"/>
    </location>
    <ligand>
        <name>Fe cation</name>
        <dbReference type="ChEBI" id="CHEBI:24875"/>
    </ligand>
</feature>
<dbReference type="Gene3D" id="2.60.120.10">
    <property type="entry name" value="Jelly Rolls"/>
    <property type="match status" value="2"/>
</dbReference>
<reference evidence="4 5" key="1">
    <citation type="submission" date="2015-06" db="EMBL/GenBank/DDBJ databases">
        <authorList>
            <person name="Zeng Y."/>
            <person name="Huang Y."/>
        </authorList>
    </citation>
    <scope>NUCLEOTIDE SEQUENCE [LARGE SCALE GENOMIC DNA]</scope>
    <source>
        <strain evidence="4 5">PQ-2</strain>
        <plasmid evidence="5">Plasmid p2</plasmid>
    </source>
</reference>
<feature type="binding site" evidence="2">
    <location>
        <position position="105"/>
    </location>
    <ligand>
        <name>Fe cation</name>
        <dbReference type="ChEBI" id="CHEBI:24875"/>
    </ligand>
</feature>
<dbReference type="InterPro" id="IPR011051">
    <property type="entry name" value="RmlC_Cupin_sf"/>
</dbReference>
<evidence type="ECO:0000313" key="4">
    <source>
        <dbReference type="EMBL" id="AKM12178.1"/>
    </source>
</evidence>
<sequence length="292" mass="32111">MTIERIIDRRTHDLGGGFVVGRVLPFHARRMVGPYIFFDHLGPLELAPGIPKDLDVRPHPHIGLATVTYLYSGQITHRDSLGFEQEVRPGEVNWMVSGSGITHSERLEHARANGASMHGIQAWVALPDDAEESDPSFDHLEGDDLPEWSEGGLKGRLIAGEADGMKSAARIHSPQFYQHWEMQAGAQRGVTSAYPERAVYCAAGEIEVDGTVLAPGQMAVLDGRSGGKVVASQPSQVMVLGGEPIGERFLLWNFVSSRKERLEQAAEDWRAGRMKLPDADNQEFIPFPEKGK</sequence>
<dbReference type="KEGG" id="cna:AB433_18745"/>
<evidence type="ECO:0000313" key="5">
    <source>
        <dbReference type="Proteomes" id="UP000035287"/>
    </source>
</evidence>
<dbReference type="PIRSF" id="PIRSF006232">
    <property type="entry name" value="Pirin"/>
    <property type="match status" value="1"/>
</dbReference>
<dbReference type="AlphaFoldDB" id="A0A0G3XNQ1"/>
<dbReference type="InterPro" id="IPR014710">
    <property type="entry name" value="RmlC-like_jellyroll"/>
</dbReference>
<organism evidence="4 5">
    <name type="scientific">Croceicoccus naphthovorans</name>
    <dbReference type="NCBI Taxonomy" id="1348774"/>
    <lineage>
        <taxon>Bacteria</taxon>
        <taxon>Pseudomonadati</taxon>
        <taxon>Pseudomonadota</taxon>
        <taxon>Alphaproteobacteria</taxon>
        <taxon>Sphingomonadales</taxon>
        <taxon>Erythrobacteraceae</taxon>
        <taxon>Croceicoccus</taxon>
    </lineage>
</organism>
<dbReference type="Pfam" id="PF02678">
    <property type="entry name" value="Pirin"/>
    <property type="match status" value="1"/>
</dbReference>
<dbReference type="RefSeq" id="WP_047824611.1">
    <property type="nucleotide sequence ID" value="NZ_CP011772.1"/>
</dbReference>
<accession>A0A0G3XNQ1</accession>
<geneLocation type="plasmid" evidence="4 5">
    <name>p2</name>
</geneLocation>
<dbReference type="CDD" id="cd02909">
    <property type="entry name" value="cupin_pirin_N"/>
    <property type="match status" value="1"/>
</dbReference>
<dbReference type="PANTHER" id="PTHR13903:SF8">
    <property type="entry name" value="PIRIN"/>
    <property type="match status" value="1"/>
</dbReference>
<dbReference type="InterPro" id="IPR008778">
    <property type="entry name" value="Pirin_C_dom"/>
</dbReference>
<keyword evidence="2" id="KW-0479">Metal-binding</keyword>
<feature type="binding site" evidence="2">
    <location>
        <position position="61"/>
    </location>
    <ligand>
        <name>Fe cation</name>
        <dbReference type="ChEBI" id="CHEBI:24875"/>
    </ligand>
</feature>
<dbReference type="PATRIC" id="fig|1348774.3.peg.3953"/>
<feature type="binding site" evidence="2">
    <location>
        <position position="59"/>
    </location>
    <ligand>
        <name>Fe cation</name>
        <dbReference type="ChEBI" id="CHEBI:24875"/>
    </ligand>
</feature>
<keyword evidence="4" id="KW-0614">Plasmid</keyword>
<comment type="cofactor">
    <cofactor evidence="2">
        <name>Fe cation</name>
        <dbReference type="ChEBI" id="CHEBI:24875"/>
    </cofactor>
    <text evidence="2">Binds 1 Fe cation per subunit.</text>
</comment>
<dbReference type="SUPFAM" id="SSF51182">
    <property type="entry name" value="RmlC-like cupins"/>
    <property type="match status" value="1"/>
</dbReference>
<dbReference type="Proteomes" id="UP000035287">
    <property type="component" value="Plasmid p2"/>
</dbReference>
<dbReference type="PANTHER" id="PTHR13903">
    <property type="entry name" value="PIRIN-RELATED"/>
    <property type="match status" value="1"/>
</dbReference>
<keyword evidence="2" id="KW-0408">Iron</keyword>
<dbReference type="GO" id="GO:0046872">
    <property type="term" value="F:metal ion binding"/>
    <property type="evidence" value="ECO:0007669"/>
    <property type="project" value="UniProtKB-KW"/>
</dbReference>
<dbReference type="InterPro" id="IPR012093">
    <property type="entry name" value="Pirin"/>
</dbReference>
<dbReference type="InterPro" id="IPR003829">
    <property type="entry name" value="Pirin_N_dom"/>
</dbReference>